<dbReference type="NCBIfam" id="NF000658">
    <property type="entry name" value="PRK00029.1"/>
    <property type="match status" value="1"/>
</dbReference>
<dbReference type="GO" id="GO:0000287">
    <property type="term" value="F:magnesium ion binding"/>
    <property type="evidence" value="ECO:0007669"/>
    <property type="project" value="UniProtKB-UniRule"/>
</dbReference>
<evidence type="ECO:0000256" key="4">
    <source>
        <dbReference type="ARBA" id="ARBA00022723"/>
    </source>
</evidence>
<dbReference type="PANTHER" id="PTHR32057:SF14">
    <property type="entry name" value="PROTEIN ADENYLYLTRANSFERASE SELO, MITOCHONDRIAL"/>
    <property type="match status" value="1"/>
</dbReference>
<organism evidence="9 10">
    <name type="scientific">Pseudoalteromonas luteoviolacea DSM 6061</name>
    <dbReference type="NCBI Taxonomy" id="1365250"/>
    <lineage>
        <taxon>Bacteria</taxon>
        <taxon>Pseudomonadati</taxon>
        <taxon>Pseudomonadota</taxon>
        <taxon>Gammaproteobacteria</taxon>
        <taxon>Alteromonadales</taxon>
        <taxon>Pseudoalteromonadaceae</taxon>
        <taxon>Pseudoalteromonas</taxon>
    </lineage>
</organism>
<comment type="function">
    <text evidence="8">Nucleotidyltransferase involved in the post-translational modification of proteins. It can catalyze the addition of adenosine monophosphate (AMP) or uridine monophosphate (UMP) to a protein, resulting in modifications known as AMPylation and UMPylation.</text>
</comment>
<feature type="binding site" evidence="8">
    <location>
        <position position="104"/>
    </location>
    <ligand>
        <name>ATP</name>
        <dbReference type="ChEBI" id="CHEBI:30616"/>
    </ligand>
</feature>
<proteinExistence type="inferred from homology"/>
<comment type="catalytic activity">
    <reaction evidence="8">
        <text>L-seryl-[protein] + ATP = 3-O-(5'-adenylyl)-L-seryl-[protein] + diphosphate</text>
        <dbReference type="Rhea" id="RHEA:58120"/>
        <dbReference type="Rhea" id="RHEA-COMP:9863"/>
        <dbReference type="Rhea" id="RHEA-COMP:15073"/>
        <dbReference type="ChEBI" id="CHEBI:29999"/>
        <dbReference type="ChEBI" id="CHEBI:30616"/>
        <dbReference type="ChEBI" id="CHEBI:33019"/>
        <dbReference type="ChEBI" id="CHEBI:142516"/>
        <dbReference type="EC" id="2.7.7.108"/>
    </reaction>
</comment>
<keyword evidence="8" id="KW-0464">Manganese</keyword>
<keyword evidence="3 8" id="KW-0548">Nucleotidyltransferase</keyword>
<feature type="binding site" evidence="8">
    <location>
        <position position="117"/>
    </location>
    <ligand>
        <name>ATP</name>
        <dbReference type="ChEBI" id="CHEBI:30616"/>
    </ligand>
</feature>
<comment type="similarity">
    <text evidence="1 8">Belongs to the SELO family.</text>
</comment>
<dbReference type="PANTHER" id="PTHR32057">
    <property type="entry name" value="PROTEIN ADENYLYLTRANSFERASE SELO, MITOCHONDRIAL"/>
    <property type="match status" value="1"/>
</dbReference>
<feature type="binding site" evidence="8">
    <location>
        <position position="167"/>
    </location>
    <ligand>
        <name>ATP</name>
        <dbReference type="ChEBI" id="CHEBI:30616"/>
    </ligand>
</feature>
<dbReference type="GO" id="GO:0005524">
    <property type="term" value="F:ATP binding"/>
    <property type="evidence" value="ECO:0007669"/>
    <property type="project" value="UniProtKB-UniRule"/>
</dbReference>
<dbReference type="HAMAP" id="MF_00692">
    <property type="entry name" value="SelO"/>
    <property type="match status" value="1"/>
</dbReference>
<comment type="caution">
    <text evidence="9">The sequence shown here is derived from an EMBL/GenBank/DDBJ whole genome shotgun (WGS) entry which is preliminary data.</text>
</comment>
<feature type="binding site" evidence="8">
    <location>
        <position position="254"/>
    </location>
    <ligand>
        <name>ATP</name>
        <dbReference type="ChEBI" id="CHEBI:30616"/>
    </ligand>
</feature>
<feature type="active site" description="Proton acceptor" evidence="8">
    <location>
        <position position="244"/>
    </location>
</feature>
<keyword evidence="2 8" id="KW-0808">Transferase</keyword>
<dbReference type="Proteomes" id="UP000076643">
    <property type="component" value="Unassembled WGS sequence"/>
</dbReference>
<dbReference type="AlphaFoldDB" id="A0A166UW32"/>
<dbReference type="EC" id="2.7.7.-" evidence="8"/>
<evidence type="ECO:0000256" key="7">
    <source>
        <dbReference type="ARBA" id="ARBA00022842"/>
    </source>
</evidence>
<feature type="binding site" evidence="8">
    <location>
        <position position="245"/>
    </location>
    <ligand>
        <name>Mg(2+)</name>
        <dbReference type="ChEBI" id="CHEBI:18420"/>
    </ligand>
</feature>
<feature type="binding site" evidence="8">
    <location>
        <position position="254"/>
    </location>
    <ligand>
        <name>Mg(2+)</name>
        <dbReference type="ChEBI" id="CHEBI:18420"/>
    </ligand>
</feature>
<keyword evidence="7 8" id="KW-0460">Magnesium</keyword>
<name>A0A166UW32_9GAMM</name>
<feature type="binding site" evidence="8">
    <location>
        <position position="174"/>
    </location>
    <ligand>
        <name>ATP</name>
        <dbReference type="ChEBI" id="CHEBI:30616"/>
    </ligand>
</feature>
<evidence type="ECO:0000256" key="2">
    <source>
        <dbReference type="ARBA" id="ARBA00022679"/>
    </source>
</evidence>
<evidence type="ECO:0000256" key="3">
    <source>
        <dbReference type="ARBA" id="ARBA00022695"/>
    </source>
</evidence>
<dbReference type="GO" id="GO:0070733">
    <property type="term" value="F:AMPylase activity"/>
    <property type="evidence" value="ECO:0007669"/>
    <property type="project" value="UniProtKB-EC"/>
</dbReference>
<comment type="cofactor">
    <cofactor evidence="8">
        <name>Mg(2+)</name>
        <dbReference type="ChEBI" id="CHEBI:18420"/>
    </cofactor>
    <cofactor evidence="8">
        <name>Mn(2+)</name>
        <dbReference type="ChEBI" id="CHEBI:29035"/>
    </cofactor>
</comment>
<feature type="binding site" evidence="8">
    <location>
        <position position="81"/>
    </location>
    <ligand>
        <name>ATP</name>
        <dbReference type="ChEBI" id="CHEBI:30616"/>
    </ligand>
</feature>
<dbReference type="PATRIC" id="fig|1365250.3.peg.4580"/>
<evidence type="ECO:0000313" key="10">
    <source>
        <dbReference type="Proteomes" id="UP000076643"/>
    </source>
</evidence>
<keyword evidence="5 8" id="KW-0547">Nucleotide-binding</keyword>
<evidence type="ECO:0000256" key="5">
    <source>
        <dbReference type="ARBA" id="ARBA00022741"/>
    </source>
</evidence>
<feature type="binding site" evidence="8">
    <location>
        <position position="84"/>
    </location>
    <ligand>
        <name>ATP</name>
        <dbReference type="ChEBI" id="CHEBI:30616"/>
    </ligand>
</feature>
<sequence length="477" mass="53512">MMFYSRYTKLGAEFAVPANPEAFEQAKLLLLNKGLNTDIGPTWDNDEALGYLSGQQIIGNTESVSLAYSGHQFGHFNPLLGDGRAHLLASFKGLDGNDYDIQLKGSGATTFSRGGDGLCALGPAVREFIMSQAMYGLGVPTTHCLAVLSTGKSVYRQGYLPGALVARIARSHIRVGSFQLLALRQDTEAMHELMELAISDAFTEITVQGEDRIFAFFNSVCQAQCALMLKWLQVGFVHGVMNTDNTLVNGETIDYGPCAMMESFSFSRVYSSIDTQGRYAFGQQPNIASWNCARLAESLLLLCDDEEHAINRFSEILAEFSESFNQGYRALWQKKLGLLGWHDEDQSLINELLELMTKHQLDYTNTFASLTAYKLGALQEQYPIPCELDGWLRIWLERTAKYSSEAMLETMQVVNPAIIPRNELVEEVIREYYQVGTSHQLNEWLEALNKPYEYRSYPPKWLTPQSNTTHYQTFCGT</sequence>
<comment type="catalytic activity">
    <reaction evidence="8">
        <text>L-threonyl-[protein] + ATP = 3-O-(5'-adenylyl)-L-threonyl-[protein] + diphosphate</text>
        <dbReference type="Rhea" id="RHEA:54292"/>
        <dbReference type="Rhea" id="RHEA-COMP:11060"/>
        <dbReference type="Rhea" id="RHEA-COMP:13847"/>
        <dbReference type="ChEBI" id="CHEBI:30013"/>
        <dbReference type="ChEBI" id="CHEBI:30616"/>
        <dbReference type="ChEBI" id="CHEBI:33019"/>
        <dbReference type="ChEBI" id="CHEBI:138113"/>
        <dbReference type="EC" id="2.7.7.108"/>
    </reaction>
</comment>
<gene>
    <name evidence="8" type="primary">ydiU</name>
    <name evidence="8" type="synonym">selO</name>
    <name evidence="9" type="ORF">N475_23125</name>
</gene>
<comment type="catalytic activity">
    <reaction evidence="8">
        <text>L-tyrosyl-[protein] + ATP = O-(5'-adenylyl)-L-tyrosyl-[protein] + diphosphate</text>
        <dbReference type="Rhea" id="RHEA:54288"/>
        <dbReference type="Rhea" id="RHEA-COMP:10136"/>
        <dbReference type="Rhea" id="RHEA-COMP:13846"/>
        <dbReference type="ChEBI" id="CHEBI:30616"/>
        <dbReference type="ChEBI" id="CHEBI:33019"/>
        <dbReference type="ChEBI" id="CHEBI:46858"/>
        <dbReference type="ChEBI" id="CHEBI:83624"/>
        <dbReference type="EC" id="2.7.7.108"/>
    </reaction>
</comment>
<dbReference type="InterPro" id="IPR003846">
    <property type="entry name" value="SelO"/>
</dbReference>
<feature type="binding site" evidence="8">
    <location>
        <position position="83"/>
    </location>
    <ligand>
        <name>ATP</name>
        <dbReference type="ChEBI" id="CHEBI:30616"/>
    </ligand>
</feature>
<reference evidence="9 10" key="1">
    <citation type="submission" date="2013-07" db="EMBL/GenBank/DDBJ databases">
        <title>Comparative Genomic and Metabolomic Analysis of Twelve Strains of Pseudoalteromonas luteoviolacea.</title>
        <authorList>
            <person name="Vynne N.G."/>
            <person name="Mansson M."/>
            <person name="Gram L."/>
        </authorList>
    </citation>
    <scope>NUCLEOTIDE SEQUENCE [LARGE SCALE GENOMIC DNA]</scope>
    <source>
        <strain evidence="9 10">DSM 6061</strain>
    </source>
</reference>
<comment type="catalytic activity">
    <reaction evidence="8">
        <text>L-histidyl-[protein] + UTP = N(tele)-(5'-uridylyl)-L-histidyl-[protein] + diphosphate</text>
        <dbReference type="Rhea" id="RHEA:83891"/>
        <dbReference type="Rhea" id="RHEA-COMP:9745"/>
        <dbReference type="Rhea" id="RHEA-COMP:20239"/>
        <dbReference type="ChEBI" id="CHEBI:29979"/>
        <dbReference type="ChEBI" id="CHEBI:33019"/>
        <dbReference type="ChEBI" id="CHEBI:46398"/>
        <dbReference type="ChEBI" id="CHEBI:233474"/>
    </reaction>
</comment>
<comment type="catalytic activity">
    <reaction evidence="8">
        <text>L-tyrosyl-[protein] + UTP = O-(5'-uridylyl)-L-tyrosyl-[protein] + diphosphate</text>
        <dbReference type="Rhea" id="RHEA:83887"/>
        <dbReference type="Rhea" id="RHEA-COMP:10136"/>
        <dbReference type="Rhea" id="RHEA-COMP:20238"/>
        <dbReference type="ChEBI" id="CHEBI:33019"/>
        <dbReference type="ChEBI" id="CHEBI:46398"/>
        <dbReference type="ChEBI" id="CHEBI:46858"/>
        <dbReference type="ChEBI" id="CHEBI:90602"/>
    </reaction>
</comment>
<comment type="catalytic activity">
    <reaction evidence="8">
        <text>L-seryl-[protein] + UTP = O-(5'-uridylyl)-L-seryl-[protein] + diphosphate</text>
        <dbReference type="Rhea" id="RHEA:64604"/>
        <dbReference type="Rhea" id="RHEA-COMP:9863"/>
        <dbReference type="Rhea" id="RHEA-COMP:16635"/>
        <dbReference type="ChEBI" id="CHEBI:29999"/>
        <dbReference type="ChEBI" id="CHEBI:33019"/>
        <dbReference type="ChEBI" id="CHEBI:46398"/>
        <dbReference type="ChEBI" id="CHEBI:156051"/>
    </reaction>
</comment>
<evidence type="ECO:0000256" key="6">
    <source>
        <dbReference type="ARBA" id="ARBA00022840"/>
    </source>
</evidence>
<dbReference type="RefSeq" id="WP_063356929.1">
    <property type="nucleotide sequence ID" value="NZ_AQHB01000038.1"/>
</dbReference>
<dbReference type="EMBL" id="AUYB01000140">
    <property type="protein sequence ID" value="KZN31440.1"/>
    <property type="molecule type" value="Genomic_DNA"/>
</dbReference>
<protein>
    <recommendedName>
        <fullName evidence="8">Protein nucleotidyltransferase YdiU</fullName>
        <ecNumber evidence="8">2.7.7.-</ecNumber>
    </recommendedName>
    <alternativeName>
        <fullName evidence="8">Protein adenylyltransferase YdiU</fullName>
        <ecNumber evidence="8">2.7.7.108</ecNumber>
    </alternativeName>
    <alternativeName>
        <fullName evidence="8">Protein uridylyltransferase YdiU</fullName>
        <ecNumber evidence="8">2.7.7.-</ecNumber>
    </alternativeName>
</protein>
<feature type="binding site" evidence="8">
    <location>
        <position position="116"/>
    </location>
    <ligand>
        <name>ATP</name>
        <dbReference type="ChEBI" id="CHEBI:30616"/>
    </ligand>
</feature>
<keyword evidence="10" id="KW-1185">Reference proteome</keyword>
<accession>A0A166UW32</accession>
<evidence type="ECO:0000313" key="9">
    <source>
        <dbReference type="EMBL" id="KZN31440.1"/>
    </source>
</evidence>
<keyword evidence="4 8" id="KW-0479">Metal-binding</keyword>
<dbReference type="EC" id="2.7.7.108" evidence="8"/>
<dbReference type="Pfam" id="PF02696">
    <property type="entry name" value="SelO"/>
    <property type="match status" value="1"/>
</dbReference>
<dbReference type="GO" id="GO:0030145">
    <property type="term" value="F:manganese ion binding"/>
    <property type="evidence" value="ECO:0007669"/>
    <property type="project" value="UniProtKB-UniRule"/>
</dbReference>
<evidence type="ECO:0000256" key="8">
    <source>
        <dbReference type="HAMAP-Rule" id="MF_00692"/>
    </source>
</evidence>
<keyword evidence="6 8" id="KW-0067">ATP-binding</keyword>
<evidence type="ECO:0000256" key="1">
    <source>
        <dbReference type="ARBA" id="ARBA00009747"/>
    </source>
</evidence>